<accession>A0ABM1N801</accession>
<dbReference type="PROSITE" id="PS00571">
    <property type="entry name" value="AMIDASES"/>
    <property type="match status" value="1"/>
</dbReference>
<evidence type="ECO:0000256" key="2">
    <source>
        <dbReference type="SAM" id="Phobius"/>
    </source>
</evidence>
<dbReference type="Proteomes" id="UP000695000">
    <property type="component" value="Unplaced"/>
</dbReference>
<sequence>MTSVYEILLWPLVTLLSVIVGIPLRMLNGCKRKRCCSPVEDDLLMIPARDLVRKIVKQEVKCHTVISRYVNRINAVNPLVNAIVEERFEDALKEAAAVDEMITQNKLSEEELLSCYPLLGIPITIKESISVKGMSNGAGSLQAKDKIGEEDADIVKAVKKAGAIVMLVSNTPELCLNWETSNKVTGITCNPYDTRRTCGGSSGGEGALLGAGASLIGLGSDIAGSLRLPAHFCGIFSHKPTARSISLSGHYPDCEDKEKWNDHFIMGPMSRYAVDLPIALKIIIKPEYKEILNLDRKVDLNKLRFFYLDNNASILVNNVDRSIDNSLNSVIDYFRGKYRMDVNKLKFKQSPYLTIVPLLAIEGTDDLYYDQPKSNIYWELLKFLFGQSKATLTGVFYFVLHNLTTKFVSKRKVEKIRVKMFEARKELEDILGDDGVLLYPTYPTPAHYHFMCISKLLDCSYCTVFNAFGLPATNCPIGYSEQGLPVGIQVIAKRNCDRLSLAVAEEIENIFGGWKFSPQSQ</sequence>
<dbReference type="InterPro" id="IPR036928">
    <property type="entry name" value="AS_sf"/>
</dbReference>
<reference evidence="5" key="1">
    <citation type="submission" date="2025-08" db="UniProtKB">
        <authorList>
            <consortium name="RefSeq"/>
        </authorList>
    </citation>
    <scope>IDENTIFICATION</scope>
</reference>
<evidence type="ECO:0000259" key="3">
    <source>
        <dbReference type="Pfam" id="PF01425"/>
    </source>
</evidence>
<dbReference type="PANTHER" id="PTHR43372:SF2">
    <property type="entry name" value="IP13792P"/>
    <property type="match status" value="1"/>
</dbReference>
<keyword evidence="2" id="KW-0472">Membrane</keyword>
<name>A0ABM1N801_NICVS</name>
<proteinExistence type="inferred from homology"/>
<keyword evidence="2" id="KW-1133">Transmembrane helix</keyword>
<feature type="transmembrane region" description="Helical" evidence="2">
    <location>
        <begin position="7"/>
        <end position="27"/>
    </location>
</feature>
<gene>
    <name evidence="5" type="primary">LOC108566914</name>
</gene>
<organism evidence="4 5">
    <name type="scientific">Nicrophorus vespilloides</name>
    <name type="common">Boreal carrion beetle</name>
    <dbReference type="NCBI Taxonomy" id="110193"/>
    <lineage>
        <taxon>Eukaryota</taxon>
        <taxon>Metazoa</taxon>
        <taxon>Ecdysozoa</taxon>
        <taxon>Arthropoda</taxon>
        <taxon>Hexapoda</taxon>
        <taxon>Insecta</taxon>
        <taxon>Pterygota</taxon>
        <taxon>Neoptera</taxon>
        <taxon>Endopterygota</taxon>
        <taxon>Coleoptera</taxon>
        <taxon>Polyphaga</taxon>
        <taxon>Staphyliniformia</taxon>
        <taxon>Silphidae</taxon>
        <taxon>Nicrophorinae</taxon>
        <taxon>Nicrophorus</taxon>
    </lineage>
</organism>
<dbReference type="PANTHER" id="PTHR43372">
    <property type="entry name" value="FATTY-ACID AMIDE HYDROLASE"/>
    <property type="match status" value="1"/>
</dbReference>
<dbReference type="Pfam" id="PF01425">
    <property type="entry name" value="Amidase"/>
    <property type="match status" value="1"/>
</dbReference>
<dbReference type="GeneID" id="108566914"/>
<evidence type="ECO:0000313" key="5">
    <source>
        <dbReference type="RefSeq" id="XP_017782951.1"/>
    </source>
</evidence>
<feature type="domain" description="Amidase" evidence="3">
    <location>
        <begin position="65"/>
        <end position="498"/>
    </location>
</feature>
<dbReference type="GO" id="GO:0016787">
    <property type="term" value="F:hydrolase activity"/>
    <property type="evidence" value="ECO:0007669"/>
    <property type="project" value="UniProtKB-KW"/>
</dbReference>
<dbReference type="InterPro" id="IPR020556">
    <property type="entry name" value="Amidase_CS"/>
</dbReference>
<evidence type="ECO:0000313" key="4">
    <source>
        <dbReference type="Proteomes" id="UP000695000"/>
    </source>
</evidence>
<dbReference type="InterPro" id="IPR023631">
    <property type="entry name" value="Amidase_dom"/>
</dbReference>
<dbReference type="InterPro" id="IPR052739">
    <property type="entry name" value="FAAH2"/>
</dbReference>
<dbReference type="PIRSF" id="PIRSF001221">
    <property type="entry name" value="Amidase_fungi"/>
    <property type="match status" value="1"/>
</dbReference>
<keyword evidence="5" id="KW-0378">Hydrolase</keyword>
<dbReference type="Gene3D" id="3.90.1300.10">
    <property type="entry name" value="Amidase signature (AS) domain"/>
    <property type="match status" value="1"/>
</dbReference>
<comment type="similarity">
    <text evidence="1">Belongs to the amidase family.</text>
</comment>
<protein>
    <submittedName>
        <fullName evidence="5">Fatty-acid amide hydrolase 2</fullName>
    </submittedName>
</protein>
<keyword evidence="2" id="KW-0812">Transmembrane</keyword>
<dbReference type="SUPFAM" id="SSF75304">
    <property type="entry name" value="Amidase signature (AS) enzymes"/>
    <property type="match status" value="1"/>
</dbReference>
<evidence type="ECO:0000256" key="1">
    <source>
        <dbReference type="ARBA" id="ARBA00009199"/>
    </source>
</evidence>
<keyword evidence="4" id="KW-1185">Reference proteome</keyword>
<dbReference type="RefSeq" id="XP_017782951.1">
    <property type="nucleotide sequence ID" value="XM_017927462.1"/>
</dbReference>